<dbReference type="PIRSF" id="PIRSF016958">
    <property type="entry name" value="DUF858_MeTrfase_lik"/>
    <property type="match status" value="1"/>
</dbReference>
<dbReference type="AlphaFoldDB" id="A0A6G1HNU2"/>
<keyword evidence="3" id="KW-0808">Transferase</keyword>
<organism evidence="12 13">
    <name type="scientific">Trichodelitschia bisporula</name>
    <dbReference type="NCBI Taxonomy" id="703511"/>
    <lineage>
        <taxon>Eukaryota</taxon>
        <taxon>Fungi</taxon>
        <taxon>Dikarya</taxon>
        <taxon>Ascomycota</taxon>
        <taxon>Pezizomycotina</taxon>
        <taxon>Dothideomycetes</taxon>
        <taxon>Dothideomycetes incertae sedis</taxon>
        <taxon>Phaeotrichales</taxon>
        <taxon>Phaeotrichaceae</taxon>
        <taxon>Trichodelitschia</taxon>
    </lineage>
</organism>
<evidence type="ECO:0000256" key="10">
    <source>
        <dbReference type="ARBA" id="ARBA00048167"/>
    </source>
</evidence>
<evidence type="ECO:0000256" key="8">
    <source>
        <dbReference type="ARBA" id="ARBA00047306"/>
    </source>
</evidence>
<dbReference type="SUPFAM" id="SSF53335">
    <property type="entry name" value="S-adenosyl-L-methionine-dependent methyltransferases"/>
    <property type="match status" value="1"/>
</dbReference>
<comment type="catalytic activity">
    <reaction evidence="9">
        <text>N-terminal L-prolyl-L-prolyl-L-lysyl-[protein] + 2 S-adenosyl-L-methionine = N-terminal N,N-dimethyl-L-prolyl-L-prolyl-L-lysyl-[protein] + 2 S-adenosyl-L-homocysteine + 2 H(+)</text>
        <dbReference type="Rhea" id="RHEA:54736"/>
        <dbReference type="Rhea" id="RHEA-COMP:13787"/>
        <dbReference type="Rhea" id="RHEA-COMP:13974"/>
        <dbReference type="ChEBI" id="CHEBI:15378"/>
        <dbReference type="ChEBI" id="CHEBI:57856"/>
        <dbReference type="ChEBI" id="CHEBI:59789"/>
        <dbReference type="ChEBI" id="CHEBI:138059"/>
        <dbReference type="ChEBI" id="CHEBI:138318"/>
        <dbReference type="EC" id="2.1.1.244"/>
    </reaction>
</comment>
<dbReference type="Proteomes" id="UP000799640">
    <property type="component" value="Unassembled WGS sequence"/>
</dbReference>
<gene>
    <name evidence="12" type="ORF">EJ06DRAFT_514818</name>
</gene>
<feature type="binding site" evidence="11">
    <location>
        <position position="87"/>
    </location>
    <ligand>
        <name>S-adenosyl-L-methionine</name>
        <dbReference type="ChEBI" id="CHEBI:59789"/>
    </ligand>
</feature>
<comment type="catalytic activity">
    <reaction evidence="8">
        <text>N-terminal L-seryl-L-prolyl-L-lysyl-[protein] + 3 S-adenosyl-L-methionine = N-terminal N,N,N-trimethyl-L-seryl-L-prolyl-L-lysyl-[protein] + 3 S-adenosyl-L-homocysteine + 3 H(+)</text>
        <dbReference type="Rhea" id="RHEA:54724"/>
        <dbReference type="Rhea" id="RHEA-COMP:13789"/>
        <dbReference type="Rhea" id="RHEA-COMP:13973"/>
        <dbReference type="ChEBI" id="CHEBI:15378"/>
        <dbReference type="ChEBI" id="CHEBI:57856"/>
        <dbReference type="ChEBI" id="CHEBI:59789"/>
        <dbReference type="ChEBI" id="CHEBI:138061"/>
        <dbReference type="ChEBI" id="CHEBI:138317"/>
        <dbReference type="EC" id="2.1.1.244"/>
    </reaction>
</comment>
<protein>
    <recommendedName>
        <fullName evidence="6">Alpha N-terminal protein methyltransferase 1</fullName>
        <ecNumber evidence="5">2.1.1.244</ecNumber>
    </recommendedName>
    <alternativeName>
        <fullName evidence="7">X-Pro-Lys N-terminal protein methyltransferase 1</fullName>
    </alternativeName>
</protein>
<dbReference type="GO" id="GO:0032259">
    <property type="term" value="P:methylation"/>
    <property type="evidence" value="ECO:0007669"/>
    <property type="project" value="UniProtKB-KW"/>
</dbReference>
<evidence type="ECO:0000256" key="3">
    <source>
        <dbReference type="ARBA" id="ARBA00022679"/>
    </source>
</evidence>
<comment type="similarity">
    <text evidence="1">Belongs to the methyltransferase superfamily. NTM1 family.</text>
</comment>
<feature type="binding site" evidence="11">
    <location>
        <position position="82"/>
    </location>
    <ligand>
        <name>S-adenosyl-L-methionine</name>
        <dbReference type="ChEBI" id="CHEBI:59789"/>
    </ligand>
</feature>
<dbReference type="GO" id="GO:0005737">
    <property type="term" value="C:cytoplasm"/>
    <property type="evidence" value="ECO:0007669"/>
    <property type="project" value="TreeGrafter"/>
</dbReference>
<keyword evidence="13" id="KW-1185">Reference proteome</keyword>
<comment type="catalytic activity">
    <reaction evidence="10">
        <text>N-terminal L-alanyl-L-prolyl-L-lysyl-[protein] + 3 S-adenosyl-L-methionine = N-terminal N,N,N-trimethyl-L-alanyl-L-prolyl-L-lysyl-[protein] + 3 S-adenosyl-L-homocysteine + 3 H(+)</text>
        <dbReference type="Rhea" id="RHEA:54712"/>
        <dbReference type="Rhea" id="RHEA-COMP:13785"/>
        <dbReference type="Rhea" id="RHEA-COMP:13971"/>
        <dbReference type="ChEBI" id="CHEBI:15378"/>
        <dbReference type="ChEBI" id="CHEBI:57856"/>
        <dbReference type="ChEBI" id="CHEBI:59789"/>
        <dbReference type="ChEBI" id="CHEBI:138057"/>
        <dbReference type="ChEBI" id="CHEBI:138315"/>
        <dbReference type="EC" id="2.1.1.244"/>
    </reaction>
</comment>
<feature type="binding site" evidence="11">
    <location>
        <position position="153"/>
    </location>
    <ligand>
        <name>S-adenosyl-L-methionine</name>
        <dbReference type="ChEBI" id="CHEBI:59789"/>
    </ligand>
</feature>
<evidence type="ECO:0000256" key="1">
    <source>
        <dbReference type="ARBA" id="ARBA00009059"/>
    </source>
</evidence>
<evidence type="ECO:0000256" key="11">
    <source>
        <dbReference type="PIRSR" id="PIRSR016958-1"/>
    </source>
</evidence>
<dbReference type="Gene3D" id="3.40.50.150">
    <property type="entry name" value="Vaccinia Virus protein VP39"/>
    <property type="match status" value="1"/>
</dbReference>
<evidence type="ECO:0000313" key="13">
    <source>
        <dbReference type="Proteomes" id="UP000799640"/>
    </source>
</evidence>
<dbReference type="PANTHER" id="PTHR12753">
    <property type="entry name" value="AD-003 - RELATED"/>
    <property type="match status" value="1"/>
</dbReference>
<dbReference type="InterPro" id="IPR008576">
    <property type="entry name" value="MeTrfase_NTM1"/>
</dbReference>
<reference evidence="12" key="1">
    <citation type="journal article" date="2020" name="Stud. Mycol.">
        <title>101 Dothideomycetes genomes: a test case for predicting lifestyles and emergence of pathogens.</title>
        <authorList>
            <person name="Haridas S."/>
            <person name="Albert R."/>
            <person name="Binder M."/>
            <person name="Bloem J."/>
            <person name="Labutti K."/>
            <person name="Salamov A."/>
            <person name="Andreopoulos B."/>
            <person name="Baker S."/>
            <person name="Barry K."/>
            <person name="Bills G."/>
            <person name="Bluhm B."/>
            <person name="Cannon C."/>
            <person name="Castanera R."/>
            <person name="Culley D."/>
            <person name="Daum C."/>
            <person name="Ezra D."/>
            <person name="Gonzalez J."/>
            <person name="Henrissat B."/>
            <person name="Kuo A."/>
            <person name="Liang C."/>
            <person name="Lipzen A."/>
            <person name="Lutzoni F."/>
            <person name="Magnuson J."/>
            <person name="Mondo S."/>
            <person name="Nolan M."/>
            <person name="Ohm R."/>
            <person name="Pangilinan J."/>
            <person name="Park H.-J."/>
            <person name="Ramirez L."/>
            <person name="Alfaro M."/>
            <person name="Sun H."/>
            <person name="Tritt A."/>
            <person name="Yoshinaga Y."/>
            <person name="Zwiers L.-H."/>
            <person name="Turgeon B."/>
            <person name="Goodwin S."/>
            <person name="Spatafora J."/>
            <person name="Crous P."/>
            <person name="Grigoriev I."/>
        </authorList>
    </citation>
    <scope>NUCLEOTIDE SEQUENCE</scope>
    <source>
        <strain evidence="12">CBS 262.69</strain>
    </source>
</reference>
<evidence type="ECO:0000256" key="6">
    <source>
        <dbReference type="ARBA" id="ARBA00039449"/>
    </source>
</evidence>
<evidence type="ECO:0000256" key="2">
    <source>
        <dbReference type="ARBA" id="ARBA00022603"/>
    </source>
</evidence>
<evidence type="ECO:0000256" key="5">
    <source>
        <dbReference type="ARBA" id="ARBA00039112"/>
    </source>
</evidence>
<dbReference type="InterPro" id="IPR029063">
    <property type="entry name" value="SAM-dependent_MTases_sf"/>
</dbReference>
<keyword evidence="4 11" id="KW-0949">S-adenosyl-L-methionine</keyword>
<keyword evidence="2" id="KW-0489">Methyltransferase</keyword>
<dbReference type="Pfam" id="PF05891">
    <property type="entry name" value="Methyltransf_PK"/>
    <property type="match status" value="1"/>
</dbReference>
<dbReference type="EC" id="2.1.1.244" evidence="5"/>
<sequence>MSTASDSEPPADAGISQDKGLAYWSSISPDDAGVLGGYPHVSRADLRGSATFYAKLRRKFPTPGNTSTPTRNGKVARAVDCGAGIGRVTKGFLVNVARVVDIVEPVKALTDVITTGDEWASLRSSGSVGDIFNAGLEAWSPPPGRTYELVWIQWCLGQLTDTQVVGYLERVKGFTVEGGWVVVKENLSTDEQGRDVFDEVDSSVTRTDAKWRSLFERAEYRVCMAEVQRGLPRELYPVKAYALRPVGWA</sequence>
<dbReference type="EMBL" id="ML996703">
    <property type="protein sequence ID" value="KAF2397425.1"/>
    <property type="molecule type" value="Genomic_DNA"/>
</dbReference>
<dbReference type="OrthoDB" id="1298661at2759"/>
<evidence type="ECO:0000256" key="4">
    <source>
        <dbReference type="ARBA" id="ARBA00022691"/>
    </source>
</evidence>
<dbReference type="PANTHER" id="PTHR12753:SF0">
    <property type="entry name" value="ALPHA N-TERMINAL PROTEIN METHYLTRANSFERASE 1"/>
    <property type="match status" value="1"/>
</dbReference>
<dbReference type="GO" id="GO:0071885">
    <property type="term" value="F:N-terminal protein N-methyltransferase activity"/>
    <property type="evidence" value="ECO:0007669"/>
    <property type="project" value="UniProtKB-EC"/>
</dbReference>
<accession>A0A6G1HNU2</accession>
<evidence type="ECO:0000313" key="12">
    <source>
        <dbReference type="EMBL" id="KAF2397425.1"/>
    </source>
</evidence>
<evidence type="ECO:0000256" key="7">
    <source>
        <dbReference type="ARBA" id="ARBA00043129"/>
    </source>
</evidence>
<evidence type="ECO:0000256" key="9">
    <source>
        <dbReference type="ARBA" id="ARBA00047885"/>
    </source>
</evidence>
<name>A0A6G1HNU2_9PEZI</name>
<proteinExistence type="inferred from homology"/>